<evidence type="ECO:0008006" key="5">
    <source>
        <dbReference type="Google" id="ProtNLM"/>
    </source>
</evidence>
<protein>
    <recommendedName>
        <fullName evidence="5">Ig-like domain repeat protein</fullName>
    </recommendedName>
</protein>
<comment type="caution">
    <text evidence="3">The sequence shown here is derived from an EMBL/GenBank/DDBJ whole genome shotgun (WGS) entry which is preliminary data.</text>
</comment>
<dbReference type="Proteomes" id="UP000669179">
    <property type="component" value="Unassembled WGS sequence"/>
</dbReference>
<evidence type="ECO:0000313" key="4">
    <source>
        <dbReference type="Proteomes" id="UP000669179"/>
    </source>
</evidence>
<feature type="signal peptide" evidence="2">
    <location>
        <begin position="1"/>
        <end position="27"/>
    </location>
</feature>
<feature type="region of interest" description="Disordered" evidence="1">
    <location>
        <begin position="217"/>
        <end position="246"/>
    </location>
</feature>
<feature type="compositionally biased region" description="Gly residues" evidence="1">
    <location>
        <begin position="217"/>
        <end position="227"/>
    </location>
</feature>
<accession>A0A939PFC2</accession>
<feature type="chain" id="PRO_5037520712" description="Ig-like domain repeat protein" evidence="2">
    <location>
        <begin position="28"/>
        <end position="246"/>
    </location>
</feature>
<keyword evidence="4" id="KW-1185">Reference proteome</keyword>
<dbReference type="RefSeq" id="WP_208259509.1">
    <property type="nucleotide sequence ID" value="NZ_JAGEOJ010000013.1"/>
</dbReference>
<evidence type="ECO:0000256" key="2">
    <source>
        <dbReference type="SAM" id="SignalP"/>
    </source>
</evidence>
<keyword evidence="2" id="KW-0732">Signal</keyword>
<dbReference type="EMBL" id="JAGEOJ010000013">
    <property type="protein sequence ID" value="MBO2451635.1"/>
    <property type="molecule type" value="Genomic_DNA"/>
</dbReference>
<evidence type="ECO:0000256" key="1">
    <source>
        <dbReference type="SAM" id="MobiDB-lite"/>
    </source>
</evidence>
<organism evidence="3 4">
    <name type="scientific">Actinomadura barringtoniae</name>
    <dbReference type="NCBI Taxonomy" id="1427535"/>
    <lineage>
        <taxon>Bacteria</taxon>
        <taxon>Bacillati</taxon>
        <taxon>Actinomycetota</taxon>
        <taxon>Actinomycetes</taxon>
        <taxon>Streptosporangiales</taxon>
        <taxon>Thermomonosporaceae</taxon>
        <taxon>Actinomadura</taxon>
    </lineage>
</organism>
<name>A0A939PFC2_9ACTN</name>
<evidence type="ECO:0000313" key="3">
    <source>
        <dbReference type="EMBL" id="MBO2451635.1"/>
    </source>
</evidence>
<sequence length="246" mass="24452">MRTAAVLAAGIIVSGGAVVGSAGPALAGDSSLKVLLPVAVAGKRGLFEAYCGDGSKTATVSSKAFPTQHLAHAGEPLDIFYPLINLVNPGRYTVFLRCEKGTTVATRFKVIRATGLRPGTPPTLIIEPNRVKPGGKVSLTVINSRLSSGTVTSPGFTGSVALASAGKSKLSGTATAASAPGTYTVTARLGSNARIAATAASLLGPTITGKITVLKPGGGGAKPGGTGVHHAKRPGVCRTRSAPSAC</sequence>
<dbReference type="AlphaFoldDB" id="A0A939PFC2"/>
<reference evidence="3" key="1">
    <citation type="submission" date="2021-03" db="EMBL/GenBank/DDBJ databases">
        <authorList>
            <person name="Kanchanasin P."/>
            <person name="Saeng-In P."/>
            <person name="Phongsopitanun W."/>
            <person name="Yuki M."/>
            <person name="Kudo T."/>
            <person name="Ohkuma M."/>
            <person name="Tanasupawat S."/>
        </authorList>
    </citation>
    <scope>NUCLEOTIDE SEQUENCE</scope>
    <source>
        <strain evidence="3">GKU 128</strain>
    </source>
</reference>
<gene>
    <name evidence="3" type="ORF">J4573_31410</name>
</gene>
<proteinExistence type="predicted"/>